<dbReference type="GO" id="GO:0043531">
    <property type="term" value="F:ADP binding"/>
    <property type="evidence" value="ECO:0007669"/>
    <property type="project" value="InterPro"/>
</dbReference>
<dbReference type="PANTHER" id="PTHR19338:SF37">
    <property type="entry name" value="DISEASE RESISTANCE PROTEIN RGA4"/>
    <property type="match status" value="1"/>
</dbReference>
<keyword evidence="4" id="KW-0547">Nucleotide-binding</keyword>
<keyword evidence="2" id="KW-0433">Leucine-rich repeat</keyword>
<accession>A0A452ZEF0</accession>
<organism evidence="8 9">
    <name type="scientific">Aegilops tauschii subsp. strangulata</name>
    <name type="common">Goatgrass</name>
    <dbReference type="NCBI Taxonomy" id="200361"/>
    <lineage>
        <taxon>Eukaryota</taxon>
        <taxon>Viridiplantae</taxon>
        <taxon>Streptophyta</taxon>
        <taxon>Embryophyta</taxon>
        <taxon>Tracheophyta</taxon>
        <taxon>Spermatophyta</taxon>
        <taxon>Magnoliopsida</taxon>
        <taxon>Liliopsida</taxon>
        <taxon>Poales</taxon>
        <taxon>Poaceae</taxon>
        <taxon>BOP clade</taxon>
        <taxon>Pooideae</taxon>
        <taxon>Triticodae</taxon>
        <taxon>Triticeae</taxon>
        <taxon>Triticinae</taxon>
        <taxon>Aegilops</taxon>
    </lineage>
</organism>
<dbReference type="EnsemblPlants" id="AET1Gv20732600.3">
    <property type="protein sequence ID" value="AET1Gv20732600.3"/>
    <property type="gene ID" value="AET1Gv20732600"/>
</dbReference>
<proteinExistence type="inferred from homology"/>
<evidence type="ECO:0000256" key="4">
    <source>
        <dbReference type="ARBA" id="ARBA00022741"/>
    </source>
</evidence>
<feature type="domain" description="NB-ARC" evidence="6">
    <location>
        <begin position="180"/>
        <end position="223"/>
    </location>
</feature>
<dbReference type="InterPro" id="IPR027417">
    <property type="entry name" value="P-loop_NTPase"/>
</dbReference>
<evidence type="ECO:0008006" key="10">
    <source>
        <dbReference type="Google" id="ProtNLM"/>
    </source>
</evidence>
<dbReference type="InterPro" id="IPR038005">
    <property type="entry name" value="RX-like_CC"/>
</dbReference>
<keyword evidence="3" id="KW-0677">Repeat</keyword>
<reference evidence="8" key="4">
    <citation type="submission" date="2019-03" db="UniProtKB">
        <authorList>
            <consortium name="EnsemblPlants"/>
        </authorList>
    </citation>
    <scope>IDENTIFICATION</scope>
</reference>
<reference evidence="9" key="1">
    <citation type="journal article" date="2014" name="Science">
        <title>Ancient hybridizations among the ancestral genomes of bread wheat.</title>
        <authorList>
            <consortium name="International Wheat Genome Sequencing Consortium,"/>
            <person name="Marcussen T."/>
            <person name="Sandve S.R."/>
            <person name="Heier L."/>
            <person name="Spannagl M."/>
            <person name="Pfeifer M."/>
            <person name="Jakobsen K.S."/>
            <person name="Wulff B.B."/>
            <person name="Steuernagel B."/>
            <person name="Mayer K.F."/>
            <person name="Olsen O.A."/>
        </authorList>
    </citation>
    <scope>NUCLEOTIDE SEQUENCE [LARGE SCALE GENOMIC DNA]</scope>
    <source>
        <strain evidence="9">cv. AL8/78</strain>
    </source>
</reference>
<dbReference type="Pfam" id="PF00931">
    <property type="entry name" value="NB-ARC"/>
    <property type="match status" value="1"/>
</dbReference>
<dbReference type="Pfam" id="PF18052">
    <property type="entry name" value="Rx_N"/>
    <property type="match status" value="1"/>
</dbReference>
<keyword evidence="9" id="KW-1185">Reference proteome</keyword>
<feature type="domain" description="Disease resistance N-terminal" evidence="7">
    <location>
        <begin position="32"/>
        <end position="100"/>
    </location>
</feature>
<keyword evidence="5" id="KW-0611">Plant defense</keyword>
<dbReference type="PANTHER" id="PTHR19338">
    <property type="entry name" value="TRANSLOCASE OF INNER MITOCHONDRIAL MEMBRANE 13 HOMOLOG"/>
    <property type="match status" value="1"/>
</dbReference>
<dbReference type="Gramene" id="AET1Gv20732600.3">
    <property type="protein sequence ID" value="AET1Gv20732600.3"/>
    <property type="gene ID" value="AET1Gv20732600"/>
</dbReference>
<dbReference type="SUPFAM" id="SSF52540">
    <property type="entry name" value="P-loop containing nucleoside triphosphate hydrolases"/>
    <property type="match status" value="1"/>
</dbReference>
<evidence type="ECO:0000313" key="9">
    <source>
        <dbReference type="Proteomes" id="UP000015105"/>
    </source>
</evidence>
<dbReference type="InterPro" id="IPR002182">
    <property type="entry name" value="NB-ARC"/>
</dbReference>
<reference evidence="8" key="3">
    <citation type="journal article" date="2017" name="Nature">
        <title>Genome sequence of the progenitor of the wheat D genome Aegilops tauschii.</title>
        <authorList>
            <person name="Luo M.C."/>
            <person name="Gu Y.Q."/>
            <person name="Puiu D."/>
            <person name="Wang H."/>
            <person name="Twardziok S.O."/>
            <person name="Deal K.R."/>
            <person name="Huo N."/>
            <person name="Zhu T."/>
            <person name="Wang L."/>
            <person name="Wang Y."/>
            <person name="McGuire P.E."/>
            <person name="Liu S."/>
            <person name="Long H."/>
            <person name="Ramasamy R.K."/>
            <person name="Rodriguez J.C."/>
            <person name="Van S.L."/>
            <person name="Yuan L."/>
            <person name="Wang Z."/>
            <person name="Xia Z."/>
            <person name="Xiao L."/>
            <person name="Anderson O.D."/>
            <person name="Ouyang S."/>
            <person name="Liang Y."/>
            <person name="Zimin A.V."/>
            <person name="Pertea G."/>
            <person name="Qi P."/>
            <person name="Bennetzen J.L."/>
            <person name="Dai X."/>
            <person name="Dawson M.W."/>
            <person name="Muller H.G."/>
            <person name="Kugler K."/>
            <person name="Rivarola-Duarte L."/>
            <person name="Spannagl M."/>
            <person name="Mayer K.F.X."/>
            <person name="Lu F.H."/>
            <person name="Bevan M.W."/>
            <person name="Leroy P."/>
            <person name="Li P."/>
            <person name="You F.M."/>
            <person name="Sun Q."/>
            <person name="Liu Z."/>
            <person name="Lyons E."/>
            <person name="Wicker T."/>
            <person name="Salzberg S.L."/>
            <person name="Devos K.M."/>
            <person name="Dvorak J."/>
        </authorList>
    </citation>
    <scope>NUCLEOTIDE SEQUENCE [LARGE SCALE GENOMIC DNA]</scope>
    <source>
        <strain evidence="8">cv. AL8/78</strain>
    </source>
</reference>
<reference evidence="9" key="2">
    <citation type="journal article" date="2017" name="Nat. Plants">
        <title>The Aegilops tauschii genome reveals multiple impacts of transposons.</title>
        <authorList>
            <person name="Zhao G."/>
            <person name="Zou C."/>
            <person name="Li K."/>
            <person name="Wang K."/>
            <person name="Li T."/>
            <person name="Gao L."/>
            <person name="Zhang X."/>
            <person name="Wang H."/>
            <person name="Yang Z."/>
            <person name="Liu X."/>
            <person name="Jiang W."/>
            <person name="Mao L."/>
            <person name="Kong X."/>
            <person name="Jiao Y."/>
            <person name="Jia J."/>
        </authorList>
    </citation>
    <scope>NUCLEOTIDE SEQUENCE [LARGE SCALE GENOMIC DNA]</scope>
    <source>
        <strain evidence="9">cv. AL8/78</strain>
    </source>
</reference>
<dbReference type="Proteomes" id="UP000015105">
    <property type="component" value="Chromosome 1D"/>
</dbReference>
<dbReference type="CDD" id="cd14798">
    <property type="entry name" value="RX-CC_like"/>
    <property type="match status" value="1"/>
</dbReference>
<evidence type="ECO:0000256" key="5">
    <source>
        <dbReference type="ARBA" id="ARBA00022821"/>
    </source>
</evidence>
<dbReference type="GO" id="GO:0006952">
    <property type="term" value="P:defense response"/>
    <property type="evidence" value="ECO:0007669"/>
    <property type="project" value="UniProtKB-KW"/>
</dbReference>
<evidence type="ECO:0000259" key="7">
    <source>
        <dbReference type="Pfam" id="PF18052"/>
    </source>
</evidence>
<dbReference type="Gramene" id="AET1Gv20732600.2">
    <property type="protein sequence ID" value="AET1Gv20732600.2"/>
    <property type="gene ID" value="AET1Gv20732600"/>
</dbReference>
<evidence type="ECO:0000256" key="1">
    <source>
        <dbReference type="ARBA" id="ARBA00008894"/>
    </source>
</evidence>
<dbReference type="EnsemblPlants" id="AET1Gv20732600.2">
    <property type="protein sequence ID" value="AET1Gv20732600.2"/>
    <property type="gene ID" value="AET1Gv20732600"/>
</dbReference>
<evidence type="ECO:0000256" key="3">
    <source>
        <dbReference type="ARBA" id="ARBA00022737"/>
    </source>
</evidence>
<protein>
    <recommendedName>
        <fullName evidence="10">Rx N-terminal domain-containing protein</fullName>
    </recommendedName>
</protein>
<sequence length="232" mass="26606">MSHTTTNCVPFFPSLMKSSSVFPGYCQARILRSQNVAEELEKLSSSLSTIQAHVEDAEERQLKDEAARDWLAKLKDIAYEMDDLLDDYAAEALRSKLEGTSNYNHLNKVRSCFCCFWFNTCLFNHKILQDIRKVEEKLDRLVKQRQIIGPNMISTTDRKEIKERPETSSIIDDSSVFGREEDKEIIVKMLLDQKNRANLSILPIVGMGGLGKTTLTQLVYNDTRRPLKKANR</sequence>
<dbReference type="Gene3D" id="1.20.5.4130">
    <property type="match status" value="1"/>
</dbReference>
<dbReference type="InterPro" id="IPR041118">
    <property type="entry name" value="Rx_N"/>
</dbReference>
<dbReference type="AlphaFoldDB" id="A0A452ZEF0"/>
<evidence type="ECO:0000256" key="2">
    <source>
        <dbReference type="ARBA" id="ARBA00022614"/>
    </source>
</evidence>
<comment type="similarity">
    <text evidence="1">Belongs to the disease resistance NB-LRR family.</text>
</comment>
<name>A0A452ZEF0_AEGTS</name>
<reference evidence="8" key="5">
    <citation type="journal article" date="2021" name="G3 (Bethesda)">
        <title>Aegilops tauschii genome assembly Aet v5.0 features greater sequence contiguity and improved annotation.</title>
        <authorList>
            <person name="Wang L."/>
            <person name="Zhu T."/>
            <person name="Rodriguez J.C."/>
            <person name="Deal K.R."/>
            <person name="Dubcovsky J."/>
            <person name="McGuire P.E."/>
            <person name="Lux T."/>
            <person name="Spannagl M."/>
            <person name="Mayer K.F.X."/>
            <person name="Baldrich P."/>
            <person name="Meyers B.C."/>
            <person name="Huo N."/>
            <person name="Gu Y.Q."/>
            <person name="Zhou H."/>
            <person name="Devos K.M."/>
            <person name="Bennetzen J.L."/>
            <person name="Unver T."/>
            <person name="Budak H."/>
            <person name="Gulick P.J."/>
            <person name="Galiba G."/>
            <person name="Kalapos B."/>
            <person name="Nelson D.R."/>
            <person name="Li P."/>
            <person name="You F.M."/>
            <person name="Luo M.C."/>
            <person name="Dvorak J."/>
        </authorList>
    </citation>
    <scope>NUCLEOTIDE SEQUENCE [LARGE SCALE GENOMIC DNA]</scope>
    <source>
        <strain evidence="8">cv. AL8/78</strain>
    </source>
</reference>
<evidence type="ECO:0000313" key="8">
    <source>
        <dbReference type="EnsemblPlants" id="AET1Gv20732600.3"/>
    </source>
</evidence>
<dbReference type="Gene3D" id="3.40.50.300">
    <property type="entry name" value="P-loop containing nucleotide triphosphate hydrolases"/>
    <property type="match status" value="1"/>
</dbReference>
<evidence type="ECO:0000259" key="6">
    <source>
        <dbReference type="Pfam" id="PF00931"/>
    </source>
</evidence>